<proteinExistence type="predicted"/>
<feature type="region of interest" description="Disordered" evidence="1">
    <location>
        <begin position="1"/>
        <end position="48"/>
    </location>
</feature>
<comment type="caution">
    <text evidence="2">The sequence shown here is derived from an EMBL/GenBank/DDBJ whole genome shotgun (WGS) entry which is preliminary data.</text>
</comment>
<dbReference type="Proteomes" id="UP000683000">
    <property type="component" value="Unassembled WGS sequence"/>
</dbReference>
<reference evidence="2" key="1">
    <citation type="submission" date="2021-03" db="EMBL/GenBank/DDBJ databases">
        <title>Evolutionary innovations through gain and loss of genes in the ectomycorrhizal Boletales.</title>
        <authorList>
            <person name="Wu G."/>
            <person name="Miyauchi S."/>
            <person name="Morin E."/>
            <person name="Yang Z.-L."/>
            <person name="Xu J."/>
            <person name="Martin F.M."/>
        </authorList>
    </citation>
    <scope>NUCLEOTIDE SEQUENCE</scope>
    <source>
        <strain evidence="2">BR01</strain>
    </source>
</reference>
<dbReference type="AlphaFoldDB" id="A0A8I2YDJ3"/>
<dbReference type="OrthoDB" id="10424261at2759"/>
<protein>
    <submittedName>
        <fullName evidence="2">Uncharacterized protein</fullName>
    </submittedName>
</protein>
<sequence>MTHPLPHSSDSFDGDENSEAPQAAVLQRQYSTSTIPGTPGVDSPNLVSMNTAASIPQSLTHQGGVLSPSNPERGTPLAIGAFKVPKLSPRISHFTMPLLSHTQQPSKLSTSFTFSSPSISSRPGDYLGVSNNYLMQSIYSDDLRPRRVSPPATAKTIPREMKLVFFSKL</sequence>
<evidence type="ECO:0000313" key="3">
    <source>
        <dbReference type="Proteomes" id="UP000683000"/>
    </source>
</evidence>
<dbReference type="EMBL" id="JAGFBS010000060">
    <property type="protein sequence ID" value="KAG6369932.1"/>
    <property type="molecule type" value="Genomic_DNA"/>
</dbReference>
<organism evidence="2 3">
    <name type="scientific">Boletus reticuloceps</name>
    <dbReference type="NCBI Taxonomy" id="495285"/>
    <lineage>
        <taxon>Eukaryota</taxon>
        <taxon>Fungi</taxon>
        <taxon>Dikarya</taxon>
        <taxon>Basidiomycota</taxon>
        <taxon>Agaricomycotina</taxon>
        <taxon>Agaricomycetes</taxon>
        <taxon>Agaricomycetidae</taxon>
        <taxon>Boletales</taxon>
        <taxon>Boletineae</taxon>
        <taxon>Boletaceae</taxon>
        <taxon>Boletoideae</taxon>
        <taxon>Boletus</taxon>
    </lineage>
</organism>
<keyword evidence="3" id="KW-1185">Reference proteome</keyword>
<evidence type="ECO:0000256" key="1">
    <source>
        <dbReference type="SAM" id="MobiDB-lite"/>
    </source>
</evidence>
<gene>
    <name evidence="2" type="ORF">JVT61DRAFT_13316</name>
</gene>
<name>A0A8I2YDJ3_9AGAM</name>
<accession>A0A8I2YDJ3</accession>
<evidence type="ECO:0000313" key="2">
    <source>
        <dbReference type="EMBL" id="KAG6369932.1"/>
    </source>
</evidence>